<dbReference type="EMBL" id="SJPY01000001">
    <property type="protein sequence ID" value="TWU45165.1"/>
    <property type="molecule type" value="Genomic_DNA"/>
</dbReference>
<keyword evidence="3" id="KW-0282">Flagellum</keyword>
<dbReference type="Pfam" id="PF13144">
    <property type="entry name" value="ChapFlgA"/>
    <property type="match status" value="1"/>
</dbReference>
<dbReference type="RefSeq" id="WP_146597917.1">
    <property type="nucleotide sequence ID" value="NZ_SJPY01000001.1"/>
</dbReference>
<dbReference type="PANTHER" id="PTHR36307:SF1">
    <property type="entry name" value="FLAGELLA BASAL BODY P-RING FORMATION PROTEIN FLGA"/>
    <property type="match status" value="1"/>
</dbReference>
<protein>
    <submittedName>
        <fullName evidence="3">Flagellar basal body P-ring biosynthesis protein FlgA</fullName>
    </submittedName>
</protein>
<feature type="signal peptide" evidence="1">
    <location>
        <begin position="1"/>
        <end position="34"/>
    </location>
</feature>
<feature type="chain" id="PRO_5022874818" evidence="1">
    <location>
        <begin position="35"/>
        <end position="399"/>
    </location>
</feature>
<dbReference type="InterPro" id="IPR017585">
    <property type="entry name" value="SAF_FlgA"/>
</dbReference>
<evidence type="ECO:0000313" key="4">
    <source>
        <dbReference type="Proteomes" id="UP000315471"/>
    </source>
</evidence>
<dbReference type="OrthoDB" id="236205at2"/>
<name>A0A5C6E9G5_9BACT</name>
<accession>A0A5C6E9G5</accession>
<keyword evidence="3" id="KW-0966">Cell projection</keyword>
<dbReference type="Proteomes" id="UP000315471">
    <property type="component" value="Unassembled WGS sequence"/>
</dbReference>
<gene>
    <name evidence="3" type="ORF">Q31b_03360</name>
</gene>
<keyword evidence="1" id="KW-0732">Signal</keyword>
<dbReference type="PANTHER" id="PTHR36307">
    <property type="entry name" value="FLAGELLA BASAL BODY P-RING FORMATION PROTEIN FLGA"/>
    <property type="match status" value="1"/>
</dbReference>
<dbReference type="InterPro" id="IPR039246">
    <property type="entry name" value="Flagellar_FlgA"/>
</dbReference>
<sequence precursor="true">MTSVTPIAYQHVAYRIILCSIVVATFFDSATANAQSGSFVPVRRSAPRTVSVDAETAWTFRMKQDVVLSSPIVRLGDIIVPLDPNLPQWSRLSRASVGLLPVDGTAMRIDRERLAKLIVRAEATPHAILWVGGESTSIRYLPSAEESQQDTGEPALGHSTIRQTSYHPRIETAATAVPQAALPPEFANRVIAWIEQAIARGDRDLLKRYQLIIDPQQPAMLSLESARGIEQAHFLSPIQEGKCSLYVKSRGLNAAVEATMIAELKENPLAVTTANNLRPGVRIGASDLRTLPIEPENWEDSFYTDPSELIGTETKSYLRKDEPIRIGDVGKPTLIRRGDLLEVRVVNGSISVTTNAKAQGDGAESDLIEIETLDPRKRLIARVVQSGLVEIVTRSPRTR</sequence>
<organism evidence="3 4">
    <name type="scientific">Novipirellula aureliae</name>
    <dbReference type="NCBI Taxonomy" id="2527966"/>
    <lineage>
        <taxon>Bacteria</taxon>
        <taxon>Pseudomonadati</taxon>
        <taxon>Planctomycetota</taxon>
        <taxon>Planctomycetia</taxon>
        <taxon>Pirellulales</taxon>
        <taxon>Pirellulaceae</taxon>
        <taxon>Novipirellula</taxon>
    </lineage>
</organism>
<keyword evidence="4" id="KW-1185">Reference proteome</keyword>
<dbReference type="CDD" id="cd11614">
    <property type="entry name" value="SAF_CpaB_FlgA_like"/>
    <property type="match status" value="1"/>
</dbReference>
<dbReference type="GO" id="GO:0044780">
    <property type="term" value="P:bacterial-type flagellum assembly"/>
    <property type="evidence" value="ECO:0007669"/>
    <property type="project" value="InterPro"/>
</dbReference>
<feature type="domain" description="Flagella basal body P-ring formation protein FlgA SAF" evidence="2">
    <location>
        <begin position="271"/>
        <end position="391"/>
    </location>
</feature>
<dbReference type="Gene3D" id="2.30.30.760">
    <property type="match status" value="1"/>
</dbReference>
<dbReference type="AlphaFoldDB" id="A0A5C6E9G5"/>
<evidence type="ECO:0000313" key="3">
    <source>
        <dbReference type="EMBL" id="TWU45165.1"/>
    </source>
</evidence>
<evidence type="ECO:0000259" key="2">
    <source>
        <dbReference type="Pfam" id="PF13144"/>
    </source>
</evidence>
<evidence type="ECO:0000256" key="1">
    <source>
        <dbReference type="SAM" id="SignalP"/>
    </source>
</evidence>
<proteinExistence type="predicted"/>
<comment type="caution">
    <text evidence="3">The sequence shown here is derived from an EMBL/GenBank/DDBJ whole genome shotgun (WGS) entry which is preliminary data.</text>
</comment>
<dbReference type="NCBIfam" id="TIGR03170">
    <property type="entry name" value="flgA_cterm"/>
    <property type="match status" value="1"/>
</dbReference>
<reference evidence="3 4" key="1">
    <citation type="submission" date="2019-02" db="EMBL/GenBank/DDBJ databases">
        <title>Deep-cultivation of Planctomycetes and their phenomic and genomic characterization uncovers novel biology.</title>
        <authorList>
            <person name="Wiegand S."/>
            <person name="Jogler M."/>
            <person name="Boedeker C."/>
            <person name="Pinto D."/>
            <person name="Vollmers J."/>
            <person name="Rivas-Marin E."/>
            <person name="Kohn T."/>
            <person name="Peeters S.H."/>
            <person name="Heuer A."/>
            <person name="Rast P."/>
            <person name="Oberbeckmann S."/>
            <person name="Bunk B."/>
            <person name="Jeske O."/>
            <person name="Meyerdierks A."/>
            <person name="Storesund J.E."/>
            <person name="Kallscheuer N."/>
            <person name="Luecker S."/>
            <person name="Lage O.M."/>
            <person name="Pohl T."/>
            <person name="Merkel B.J."/>
            <person name="Hornburger P."/>
            <person name="Mueller R.-W."/>
            <person name="Bruemmer F."/>
            <person name="Labrenz M."/>
            <person name="Spormann A.M."/>
            <person name="Op Den Camp H."/>
            <person name="Overmann J."/>
            <person name="Amann R."/>
            <person name="Jetten M.S.M."/>
            <person name="Mascher T."/>
            <person name="Medema M.H."/>
            <person name="Devos D.P."/>
            <person name="Kaster A.-K."/>
            <person name="Ovreas L."/>
            <person name="Rohde M."/>
            <person name="Galperin M.Y."/>
            <person name="Jogler C."/>
        </authorList>
    </citation>
    <scope>NUCLEOTIDE SEQUENCE [LARGE SCALE GENOMIC DNA]</scope>
    <source>
        <strain evidence="3 4">Q31b</strain>
    </source>
</reference>
<keyword evidence="3" id="KW-0969">Cilium</keyword>